<dbReference type="STRING" id="1891926.Fuma_05963"/>
<dbReference type="InterPro" id="IPR036249">
    <property type="entry name" value="Thioredoxin-like_sf"/>
</dbReference>
<dbReference type="Proteomes" id="UP000187735">
    <property type="component" value="Chromosome"/>
</dbReference>
<evidence type="ECO:0000313" key="3">
    <source>
        <dbReference type="Proteomes" id="UP000187735"/>
    </source>
</evidence>
<dbReference type="SUPFAM" id="SSF52833">
    <property type="entry name" value="Thioredoxin-like"/>
    <property type="match status" value="1"/>
</dbReference>
<dbReference type="Pfam" id="PF03960">
    <property type="entry name" value="ArsC"/>
    <property type="match status" value="1"/>
</dbReference>
<protein>
    <recommendedName>
        <fullName evidence="4">Glutaredoxin</fullName>
    </recommendedName>
</protein>
<dbReference type="EMBL" id="CP017641">
    <property type="protein sequence ID" value="APZ96295.1"/>
    <property type="molecule type" value="Genomic_DNA"/>
</dbReference>
<dbReference type="InterPro" id="IPR006660">
    <property type="entry name" value="Arsenate_reductase-like"/>
</dbReference>
<evidence type="ECO:0000256" key="1">
    <source>
        <dbReference type="ARBA" id="ARBA00007198"/>
    </source>
</evidence>
<evidence type="ECO:0000313" key="2">
    <source>
        <dbReference type="EMBL" id="APZ96295.1"/>
    </source>
</evidence>
<evidence type="ECO:0008006" key="4">
    <source>
        <dbReference type="Google" id="ProtNLM"/>
    </source>
</evidence>
<accession>A0A1P8WQF8</accession>
<sequence>MLEGMTKMFVAKGKKVTEVDLKKDRPDDAALAKLMLGPTGNLRAPTIKVGKTVLVGFHPETYEAVFG</sequence>
<comment type="similarity">
    <text evidence="1">Belongs to the ArsC family.</text>
</comment>
<dbReference type="AlphaFoldDB" id="A0A1P8WQF8"/>
<dbReference type="Gene3D" id="3.40.30.10">
    <property type="entry name" value="Glutaredoxin"/>
    <property type="match status" value="1"/>
</dbReference>
<dbReference type="KEGG" id="fmr:Fuma_05963"/>
<name>A0A1P8WQF8_9PLAN</name>
<gene>
    <name evidence="2" type="ORF">Fuma_05963</name>
</gene>
<keyword evidence="3" id="KW-1185">Reference proteome</keyword>
<reference evidence="2 3" key="1">
    <citation type="journal article" date="2016" name="Front. Microbiol.">
        <title>Fuerstia marisgermanicae gen. nov., sp. nov., an Unusual Member of the Phylum Planctomycetes from the German Wadden Sea.</title>
        <authorList>
            <person name="Kohn T."/>
            <person name="Heuer A."/>
            <person name="Jogler M."/>
            <person name="Vollmers J."/>
            <person name="Boedeker C."/>
            <person name="Bunk B."/>
            <person name="Rast P."/>
            <person name="Borchert D."/>
            <person name="Glockner I."/>
            <person name="Freese H.M."/>
            <person name="Klenk H.P."/>
            <person name="Overmann J."/>
            <person name="Kaster A.K."/>
            <person name="Rohde M."/>
            <person name="Wiegand S."/>
            <person name="Jogler C."/>
        </authorList>
    </citation>
    <scope>NUCLEOTIDE SEQUENCE [LARGE SCALE GENOMIC DNA]</scope>
    <source>
        <strain evidence="2 3">NH11</strain>
    </source>
</reference>
<proteinExistence type="inferred from homology"/>
<organism evidence="2 3">
    <name type="scientific">Fuerstiella marisgermanici</name>
    <dbReference type="NCBI Taxonomy" id="1891926"/>
    <lineage>
        <taxon>Bacteria</taxon>
        <taxon>Pseudomonadati</taxon>
        <taxon>Planctomycetota</taxon>
        <taxon>Planctomycetia</taxon>
        <taxon>Planctomycetales</taxon>
        <taxon>Planctomycetaceae</taxon>
        <taxon>Fuerstiella</taxon>
    </lineage>
</organism>